<dbReference type="PANTHER" id="PTHR34611:SF2">
    <property type="entry name" value="INACTIVE RECOMBINATION-PROMOTING NUCLEASE-LIKE PROTEIN RPNE-RELATED"/>
    <property type="match status" value="1"/>
</dbReference>
<evidence type="ECO:0008006" key="3">
    <source>
        <dbReference type="Google" id="ProtNLM"/>
    </source>
</evidence>
<gene>
    <name evidence="1" type="ORF">LKD36_00555</name>
</gene>
<evidence type="ECO:0000313" key="2">
    <source>
        <dbReference type="Proteomes" id="UP001198220"/>
    </source>
</evidence>
<dbReference type="GO" id="GO:0006310">
    <property type="term" value="P:DNA recombination"/>
    <property type="evidence" value="ECO:0007669"/>
    <property type="project" value="TreeGrafter"/>
</dbReference>
<dbReference type="InterPro" id="IPR051699">
    <property type="entry name" value="Rpn/YhgA-like_nuclease"/>
</dbReference>
<proteinExistence type="predicted"/>
<organism evidence="1 2">
    <name type="scientific">Hominiventricola filiformis</name>
    <dbReference type="NCBI Taxonomy" id="2885352"/>
    <lineage>
        <taxon>Bacteria</taxon>
        <taxon>Bacillati</taxon>
        <taxon>Bacillota</taxon>
        <taxon>Clostridia</taxon>
        <taxon>Lachnospirales</taxon>
        <taxon>Lachnospiraceae</taxon>
        <taxon>Hominiventricola</taxon>
    </lineage>
</organism>
<dbReference type="GO" id="GO:1990238">
    <property type="term" value="F:double-stranded DNA endonuclease activity"/>
    <property type="evidence" value="ECO:0007669"/>
    <property type="project" value="TreeGrafter"/>
</dbReference>
<dbReference type="Proteomes" id="UP001198220">
    <property type="component" value="Unassembled WGS sequence"/>
</dbReference>
<reference evidence="1 2" key="1">
    <citation type="submission" date="2021-10" db="EMBL/GenBank/DDBJ databases">
        <title>Anaerobic single-cell dispensing facilitates the cultivation of human gut bacteria.</title>
        <authorList>
            <person name="Afrizal A."/>
        </authorList>
    </citation>
    <scope>NUCLEOTIDE SEQUENCE [LARGE SCALE GENOMIC DNA]</scope>
    <source>
        <strain evidence="1 2">CLA-AA-H276</strain>
    </source>
</reference>
<protein>
    <recommendedName>
        <fullName evidence="3">Transposase (putative) YhgA-like domain-containing protein</fullName>
    </recommendedName>
</protein>
<comment type="caution">
    <text evidence="1">The sequence shown here is derived from an EMBL/GenBank/DDBJ whole genome shotgun (WGS) entry which is preliminary data.</text>
</comment>
<name>A0AAE3A7P9_9FIRM</name>
<dbReference type="PANTHER" id="PTHR34611">
    <property type="match status" value="1"/>
</dbReference>
<evidence type="ECO:0000313" key="1">
    <source>
        <dbReference type="EMBL" id="MCC2124665.1"/>
    </source>
</evidence>
<dbReference type="EMBL" id="JAJEPS010000001">
    <property type="protein sequence ID" value="MCC2124665.1"/>
    <property type="molecule type" value="Genomic_DNA"/>
</dbReference>
<keyword evidence="2" id="KW-1185">Reference proteome</keyword>
<dbReference type="AlphaFoldDB" id="A0AAE3A7P9"/>
<accession>A0AAE3A7P9</accession>
<dbReference type="RefSeq" id="WP_308458253.1">
    <property type="nucleotide sequence ID" value="NZ_JAJEPS010000001.1"/>
</dbReference>
<sequence length="293" mass="33542">MSDSIHSPSTHNINDYSQQEDAALKTAWQFFASDLLPFFQISGSVKGIAPTELISLELKKLFQDFNLIMEDGSWKHFEFQSKNEGLAGLKRFRTYEALTSYQHKVPITTYVLFSGNIKNPMTSFSEGINTYKVAPIIMKRHSADRLIRRLQRKLKAKKELTKTDLVPLTLCLLMGGKMSLKDRVTESFHIIHSASHIPNEDRSHMEAVLYLMADKFLEPAELNKLKEEIHMTQLGQMLVDWGIEQGIQKGAKQKTQEFIINALKLGLSDEDILRLTECTSDELQAAREHWLSR</sequence>